<proteinExistence type="inferred from homology"/>
<dbReference type="Pfam" id="PF01478">
    <property type="entry name" value="Peptidase_A24"/>
    <property type="match status" value="1"/>
</dbReference>
<dbReference type="PANTHER" id="PTHR30487:SF0">
    <property type="entry name" value="PREPILIN LEADER PEPTIDASE_N-METHYLTRANSFERASE-RELATED"/>
    <property type="match status" value="1"/>
</dbReference>
<protein>
    <submittedName>
        <fullName evidence="2">Prepilin peptidase</fullName>
    </submittedName>
</protein>
<dbReference type="AlphaFoldDB" id="A0A6S6R0Z2"/>
<dbReference type="GO" id="GO:0005886">
    <property type="term" value="C:plasma membrane"/>
    <property type="evidence" value="ECO:0007669"/>
    <property type="project" value="TreeGrafter"/>
</dbReference>
<evidence type="ECO:0000256" key="1">
    <source>
        <dbReference type="ARBA" id="ARBA00005801"/>
    </source>
</evidence>
<keyword evidence="3" id="KW-1185">Reference proteome</keyword>
<name>A0A6S6R0Z2_9FIRM</name>
<dbReference type="InterPro" id="IPR050882">
    <property type="entry name" value="Prepilin_peptidase/N-MTase"/>
</dbReference>
<reference evidence="2 3" key="1">
    <citation type="journal article" date="2016" name="Int. J. Syst. Evol. Microbiol.">
        <title>Descriptions of Anaerotaenia torta gen. nov., sp. nov. and Anaerocolumna cellulosilytica gen. nov., sp. nov. isolated from a methanogenic reactor of cattle waste.</title>
        <authorList>
            <person name="Uek A."/>
            <person name="Ohtaki Y."/>
            <person name="Kaku N."/>
            <person name="Ueki K."/>
        </authorList>
    </citation>
    <scope>NUCLEOTIDE SEQUENCE [LARGE SCALE GENOMIC DNA]</scope>
    <source>
        <strain evidence="2 3">SN021</strain>
    </source>
</reference>
<dbReference type="PANTHER" id="PTHR30487">
    <property type="entry name" value="TYPE 4 PREPILIN-LIKE PROTEINS LEADER PEPTIDE-PROCESSING ENZYME"/>
    <property type="match status" value="1"/>
</dbReference>
<dbReference type="GO" id="GO:0006465">
    <property type="term" value="P:signal peptide processing"/>
    <property type="evidence" value="ECO:0007669"/>
    <property type="project" value="TreeGrafter"/>
</dbReference>
<sequence length="140" mass="14766">MPDKLAAVQAVIFALLLCAASVTDLTKRIVPNWLCLGIAGVSIIEFTPVKLLGILIALPFLLAAVFFGGMGGGDIKLMAACGLVLGLPKGLLAAMAGLSLLLIYVVIYRIVCRVQRREAKKAFPLAPFLSAGCLLAYFMS</sequence>
<comment type="similarity">
    <text evidence="1">Belongs to the peptidase A24 family.</text>
</comment>
<evidence type="ECO:0000313" key="2">
    <source>
        <dbReference type="EMBL" id="BCJ96574.1"/>
    </source>
</evidence>
<dbReference type="Gene3D" id="1.20.120.1220">
    <property type="match status" value="1"/>
</dbReference>
<dbReference type="Proteomes" id="UP000515561">
    <property type="component" value="Chromosome"/>
</dbReference>
<dbReference type="EMBL" id="AP023367">
    <property type="protein sequence ID" value="BCJ96574.1"/>
    <property type="molecule type" value="Genomic_DNA"/>
</dbReference>
<dbReference type="InterPro" id="IPR000045">
    <property type="entry name" value="Prepilin_IV_endopep_pep"/>
</dbReference>
<dbReference type="KEGG" id="acel:acsn021_41430"/>
<gene>
    <name evidence="2" type="ORF">acsn021_41430</name>
</gene>
<organism evidence="2 3">
    <name type="scientific">Anaerocolumna cellulosilytica</name>
    <dbReference type="NCBI Taxonomy" id="433286"/>
    <lineage>
        <taxon>Bacteria</taxon>
        <taxon>Bacillati</taxon>
        <taxon>Bacillota</taxon>
        <taxon>Clostridia</taxon>
        <taxon>Lachnospirales</taxon>
        <taxon>Lachnospiraceae</taxon>
        <taxon>Anaerocolumna</taxon>
    </lineage>
</organism>
<dbReference type="RefSeq" id="WP_184094958.1">
    <property type="nucleotide sequence ID" value="NZ_AP023367.1"/>
</dbReference>
<evidence type="ECO:0000313" key="3">
    <source>
        <dbReference type="Proteomes" id="UP000515561"/>
    </source>
</evidence>
<dbReference type="GO" id="GO:0004190">
    <property type="term" value="F:aspartic-type endopeptidase activity"/>
    <property type="evidence" value="ECO:0007669"/>
    <property type="project" value="InterPro"/>
</dbReference>
<accession>A0A6S6R0Z2</accession>